<evidence type="ECO:0000256" key="4">
    <source>
        <dbReference type="SAM" id="SignalP"/>
    </source>
</evidence>
<dbReference type="InterPro" id="IPR055414">
    <property type="entry name" value="LRR_R13L4/SHOC2-like"/>
</dbReference>
<proteinExistence type="predicted"/>
<feature type="transmembrane region" description="Helical" evidence="3">
    <location>
        <begin position="933"/>
        <end position="955"/>
    </location>
</feature>
<dbReference type="Gene3D" id="3.80.10.10">
    <property type="entry name" value="Ribonuclease Inhibitor"/>
    <property type="match status" value="2"/>
</dbReference>
<keyword evidence="7" id="KW-1185">Reference proteome</keyword>
<dbReference type="PANTHER" id="PTHR45752">
    <property type="entry name" value="LEUCINE-RICH REPEAT-CONTAINING"/>
    <property type="match status" value="1"/>
</dbReference>
<dbReference type="Gene3D" id="2.60.260.20">
    <property type="entry name" value="Urease metallochaperone UreE, N-terminal domain"/>
    <property type="match status" value="2"/>
</dbReference>
<dbReference type="EMBL" id="CAXAMN010006657">
    <property type="protein sequence ID" value="CAK9018424.1"/>
    <property type="molecule type" value="Genomic_DNA"/>
</dbReference>
<evidence type="ECO:0000256" key="3">
    <source>
        <dbReference type="SAM" id="Phobius"/>
    </source>
</evidence>
<dbReference type="Pfam" id="PF23598">
    <property type="entry name" value="LRR_14"/>
    <property type="match status" value="1"/>
</dbReference>
<accession>A0ABP0JVS1</accession>
<evidence type="ECO:0000259" key="5">
    <source>
        <dbReference type="PROSITE" id="PS50076"/>
    </source>
</evidence>
<dbReference type="Gene3D" id="1.10.287.110">
    <property type="entry name" value="DnaJ domain"/>
    <property type="match status" value="1"/>
</dbReference>
<dbReference type="SUPFAM" id="SSF49493">
    <property type="entry name" value="HSP40/DnaJ peptide-binding domain"/>
    <property type="match status" value="2"/>
</dbReference>
<dbReference type="InterPro" id="IPR050715">
    <property type="entry name" value="LRR-SigEffector_domain"/>
</dbReference>
<keyword evidence="2" id="KW-0677">Repeat</keyword>
<feature type="transmembrane region" description="Helical" evidence="3">
    <location>
        <begin position="1075"/>
        <end position="1092"/>
    </location>
</feature>
<dbReference type="PROSITE" id="PS51450">
    <property type="entry name" value="LRR"/>
    <property type="match status" value="5"/>
</dbReference>
<feature type="transmembrane region" description="Helical" evidence="3">
    <location>
        <begin position="1034"/>
        <end position="1055"/>
    </location>
</feature>
<dbReference type="SMART" id="SM00364">
    <property type="entry name" value="LRR_BAC"/>
    <property type="match status" value="8"/>
</dbReference>
<protein>
    <recommendedName>
        <fullName evidence="5">J domain-containing protein</fullName>
    </recommendedName>
</protein>
<dbReference type="InterPro" id="IPR036869">
    <property type="entry name" value="J_dom_sf"/>
</dbReference>
<dbReference type="CDD" id="cd06257">
    <property type="entry name" value="DnaJ"/>
    <property type="match status" value="1"/>
</dbReference>
<evidence type="ECO:0000313" key="6">
    <source>
        <dbReference type="EMBL" id="CAK9018424.1"/>
    </source>
</evidence>
<dbReference type="SMART" id="SM00271">
    <property type="entry name" value="DnaJ"/>
    <property type="match status" value="1"/>
</dbReference>
<dbReference type="Proteomes" id="UP001642484">
    <property type="component" value="Unassembled WGS sequence"/>
</dbReference>
<keyword evidence="3" id="KW-0472">Membrane</keyword>
<dbReference type="SUPFAM" id="SSF46565">
    <property type="entry name" value="Chaperone J-domain"/>
    <property type="match status" value="1"/>
</dbReference>
<evidence type="ECO:0000313" key="7">
    <source>
        <dbReference type="Proteomes" id="UP001642484"/>
    </source>
</evidence>
<dbReference type="SMART" id="SM00369">
    <property type="entry name" value="LRR_TYP"/>
    <property type="match status" value="10"/>
</dbReference>
<organism evidence="6 7">
    <name type="scientific">Durusdinium trenchii</name>
    <dbReference type="NCBI Taxonomy" id="1381693"/>
    <lineage>
        <taxon>Eukaryota</taxon>
        <taxon>Sar</taxon>
        <taxon>Alveolata</taxon>
        <taxon>Dinophyceae</taxon>
        <taxon>Suessiales</taxon>
        <taxon>Symbiodiniaceae</taxon>
        <taxon>Durusdinium</taxon>
    </lineage>
</organism>
<reference evidence="6 7" key="1">
    <citation type="submission" date="2024-02" db="EMBL/GenBank/DDBJ databases">
        <authorList>
            <person name="Chen Y."/>
            <person name="Shah S."/>
            <person name="Dougan E. K."/>
            <person name="Thang M."/>
            <person name="Chan C."/>
        </authorList>
    </citation>
    <scope>NUCLEOTIDE SEQUENCE [LARGE SCALE GENOMIC DNA]</scope>
</reference>
<dbReference type="Pfam" id="PF01556">
    <property type="entry name" value="DnaJ_C"/>
    <property type="match status" value="1"/>
</dbReference>
<dbReference type="InterPro" id="IPR003591">
    <property type="entry name" value="Leu-rich_rpt_typical-subtyp"/>
</dbReference>
<feature type="chain" id="PRO_5045163058" description="J domain-containing protein" evidence="4">
    <location>
        <begin position="17"/>
        <end position="1093"/>
    </location>
</feature>
<feature type="domain" description="J" evidence="5">
    <location>
        <begin position="63"/>
        <end position="130"/>
    </location>
</feature>
<dbReference type="SUPFAM" id="SSF52058">
    <property type="entry name" value="L domain-like"/>
    <property type="match status" value="1"/>
</dbReference>
<keyword evidence="3" id="KW-0812">Transmembrane</keyword>
<dbReference type="InterPro" id="IPR001623">
    <property type="entry name" value="DnaJ_domain"/>
</dbReference>
<dbReference type="PROSITE" id="PS50076">
    <property type="entry name" value="DNAJ_2"/>
    <property type="match status" value="1"/>
</dbReference>
<keyword evidence="1" id="KW-0433">Leucine-rich repeat</keyword>
<keyword evidence="4" id="KW-0732">Signal</keyword>
<evidence type="ECO:0000256" key="2">
    <source>
        <dbReference type="ARBA" id="ARBA00022737"/>
    </source>
</evidence>
<dbReference type="PANTHER" id="PTHR45752:SF196">
    <property type="entry name" value="GH17740P"/>
    <property type="match status" value="1"/>
</dbReference>
<comment type="caution">
    <text evidence="6">The sequence shown here is derived from an EMBL/GenBank/DDBJ whole genome shotgun (WGS) entry which is preliminary data.</text>
</comment>
<evidence type="ECO:0000256" key="1">
    <source>
        <dbReference type="ARBA" id="ARBA00022614"/>
    </source>
</evidence>
<sequence>MLRLVTFLGIWSWAAAGFCAFTSDESTQTWPAGWREGLRALHDLFGCEGYNRGARPSPGTVAELLAALDMEDDGTEGSIDLQRLKRSYRDLSVKHHPDKSSDSGRRFQQLRDAFEILEDPVKLLLYDTGGLELLRRYEAHAEEVPQTENLEISHQISLEDAYAGGSYKLEYSRHVVCLSCRLQPRLPRCRRCQACPDEIEHRQVWVNSFEYYVKELRKPSPERCRRGTEFLPFAVERGSSSGDRLRFEGRADQLPSHVPGDVLVTLQIKPHHVFKKVGADLVIHLRISLMEALLGFQREIHHLDGHLVQVSLPRGSVLQPEELLVVEGEGMPLHDDPSSYGRLLVRFTIDFPETLAGDGRGLCAKLRSERFGGGFEDGWLRSKKPFMNCFQNPKILRTLDLSQTQRQRILGTDPCVHPRVICDHGHVVLLNGSALGWRTLPESIGHLQGLRQLFLRNNHLSSLPESFGNLTELVFLYLENNHLSSLPHSLGQLKSLWHLYLQNNQLTSLPESLGNLQSLLVLYLEKNQLTSLPESLGNLTNLLQLFLRRNRLSGLPGTLGNLRRLQCLHVHENRLRSLPSSLGNLQGLESLFLQENQLTSLPDSLIKLTQLKRLHAQHNDLRSFPNTSGTLLPWQVALLQHNRMSSLEALCDLPYLTTLYLHHNQLRNEIPTCIGSLDDLQVLTLHRNALTGPIPPRLAQLPRLKVLTLHGNRLMGSLPATFHTSAQLLFFSAFSNDFTGQVPPMKLQAGCIDDESFWMDAPVKGTSTSYTVTCDVLGRLLSIESLELTKRQYQEILDACPQVHRRCKDAPSRGPTLLLQSNRLSCTLPLQVAADNSSDLRSLMVVGNMLGTEWMDLPRWVSKSERQPFLYVSPLKFLGRPISGLQGLFLILIGLLTLFLACLRFSLSCFNCKELMETMREHREDHLWRSHLFLIRQILVLLPMATLLFWCYTWHASYYECGRELSKTTLAYFEGGQMAELALACLWSSWSLLCLYHARRIPKPGRHLTSSSSSPLAPSRVCGRCRRNLLLKSAWCALWFMLVVILSLPSLGYAFVQSLPRENSFQMQSTSVLKAVHGGAALLMLLIVYWVMR</sequence>
<gene>
    <name evidence="6" type="ORF">CCMP2556_LOCUS13263</name>
</gene>
<feature type="transmembrane region" description="Helical" evidence="3">
    <location>
        <begin position="888"/>
        <end position="912"/>
    </location>
</feature>
<dbReference type="InterPro" id="IPR032675">
    <property type="entry name" value="LRR_dom_sf"/>
</dbReference>
<dbReference type="Pfam" id="PF13855">
    <property type="entry name" value="LRR_8"/>
    <property type="match status" value="1"/>
</dbReference>
<dbReference type="Pfam" id="PF00560">
    <property type="entry name" value="LRR_1"/>
    <property type="match status" value="1"/>
</dbReference>
<dbReference type="InterPro" id="IPR002939">
    <property type="entry name" value="DnaJ_C"/>
</dbReference>
<dbReference type="InterPro" id="IPR008971">
    <property type="entry name" value="HSP40/DnaJ_pept-bd"/>
</dbReference>
<keyword evidence="3" id="KW-1133">Transmembrane helix</keyword>
<dbReference type="SMART" id="SM00365">
    <property type="entry name" value="LRR_SD22"/>
    <property type="match status" value="6"/>
</dbReference>
<feature type="transmembrane region" description="Helical" evidence="3">
    <location>
        <begin position="975"/>
        <end position="996"/>
    </location>
</feature>
<dbReference type="CDD" id="cd10747">
    <property type="entry name" value="DnaJ_C"/>
    <property type="match status" value="1"/>
</dbReference>
<dbReference type="Pfam" id="PF00226">
    <property type="entry name" value="DnaJ"/>
    <property type="match status" value="1"/>
</dbReference>
<dbReference type="InterPro" id="IPR001611">
    <property type="entry name" value="Leu-rich_rpt"/>
</dbReference>
<name>A0ABP0JVS1_9DINO</name>
<feature type="signal peptide" evidence="4">
    <location>
        <begin position="1"/>
        <end position="16"/>
    </location>
</feature>